<dbReference type="GO" id="GO:0046872">
    <property type="term" value="F:metal ion binding"/>
    <property type="evidence" value="ECO:0007669"/>
    <property type="project" value="UniProtKB-KW"/>
</dbReference>
<feature type="transmembrane region" description="Helical" evidence="6">
    <location>
        <begin position="107"/>
        <end position="128"/>
    </location>
</feature>
<gene>
    <name evidence="7" type="primary">yqfA</name>
    <name evidence="7" type="ORF">SAMEA3545359_01589</name>
</gene>
<feature type="binding site" evidence="5">
    <location>
        <position position="197"/>
    </location>
    <ligand>
        <name>Zn(2+)</name>
        <dbReference type="ChEBI" id="CHEBI:29105"/>
    </ligand>
</feature>
<feature type="transmembrane region" description="Helical" evidence="6">
    <location>
        <begin position="161"/>
        <end position="181"/>
    </location>
</feature>
<evidence type="ECO:0000256" key="6">
    <source>
        <dbReference type="SAM" id="Phobius"/>
    </source>
</evidence>
<feature type="transmembrane region" description="Helical" evidence="6">
    <location>
        <begin position="85"/>
        <end position="101"/>
    </location>
</feature>
<feature type="binding site" evidence="5">
    <location>
        <position position="193"/>
    </location>
    <ligand>
        <name>Zn(2+)</name>
        <dbReference type="ChEBI" id="CHEBI:29105"/>
    </ligand>
</feature>
<comment type="subcellular location">
    <subcellularLocation>
        <location evidence="1">Membrane</location>
        <topology evidence="1">Multi-pass membrane protein</topology>
    </subcellularLocation>
</comment>
<reference evidence="7" key="1">
    <citation type="submission" date="2015-09" db="EMBL/GenBank/DDBJ databases">
        <authorList>
            <consortium name="Pathogen Informatics"/>
        </authorList>
    </citation>
    <scope>NUCLEOTIDE SEQUENCE</scope>
    <source>
        <strain evidence="7">2789STDY5834896</strain>
    </source>
</reference>
<feature type="binding site" evidence="5">
    <location>
        <position position="66"/>
    </location>
    <ligand>
        <name>Zn(2+)</name>
        <dbReference type="ChEBI" id="CHEBI:29105"/>
    </ligand>
</feature>
<keyword evidence="3 6" id="KW-1133">Transmembrane helix</keyword>
<organism evidence="7">
    <name type="scientific">uncultured Anaerotruncus sp</name>
    <dbReference type="NCBI Taxonomy" id="905011"/>
    <lineage>
        <taxon>Bacteria</taxon>
        <taxon>Bacillati</taxon>
        <taxon>Bacillota</taxon>
        <taxon>Clostridia</taxon>
        <taxon>Eubacteriales</taxon>
        <taxon>Oscillospiraceae</taxon>
        <taxon>Anaerotruncus</taxon>
        <taxon>environmental samples</taxon>
    </lineage>
</organism>
<keyword evidence="4 6" id="KW-0472">Membrane</keyword>
<feature type="transmembrane region" description="Helical" evidence="6">
    <location>
        <begin position="15"/>
        <end position="38"/>
    </location>
</feature>
<feature type="transmembrane region" description="Helical" evidence="6">
    <location>
        <begin position="135"/>
        <end position="155"/>
    </location>
</feature>
<keyword evidence="2 6" id="KW-0812">Transmembrane</keyword>
<evidence type="ECO:0000256" key="5">
    <source>
        <dbReference type="PIRSR" id="PIRSR604254-1"/>
    </source>
</evidence>
<dbReference type="AlphaFoldDB" id="A0A1C6INV8"/>
<evidence type="ECO:0000256" key="1">
    <source>
        <dbReference type="ARBA" id="ARBA00004141"/>
    </source>
</evidence>
<evidence type="ECO:0000313" key="7">
    <source>
        <dbReference type="EMBL" id="SCJ71557.1"/>
    </source>
</evidence>
<feature type="transmembrane region" description="Helical" evidence="6">
    <location>
        <begin position="44"/>
        <end position="65"/>
    </location>
</feature>
<evidence type="ECO:0000256" key="4">
    <source>
        <dbReference type="ARBA" id="ARBA00023136"/>
    </source>
</evidence>
<protein>
    <submittedName>
        <fullName evidence="7">Hemolysin</fullName>
    </submittedName>
</protein>
<dbReference type="InterPro" id="IPR004254">
    <property type="entry name" value="AdipoR/HlyIII-related"/>
</dbReference>
<keyword evidence="5" id="KW-0479">Metal-binding</keyword>
<evidence type="ECO:0000256" key="3">
    <source>
        <dbReference type="ARBA" id="ARBA00022989"/>
    </source>
</evidence>
<dbReference type="Pfam" id="PF03006">
    <property type="entry name" value="HlyIII"/>
    <property type="match status" value="1"/>
</dbReference>
<dbReference type="GO" id="GO:0016020">
    <property type="term" value="C:membrane"/>
    <property type="evidence" value="ECO:0007669"/>
    <property type="project" value="UniProtKB-SubCell"/>
</dbReference>
<dbReference type="EMBL" id="FMHG01000001">
    <property type="protein sequence ID" value="SCJ71557.1"/>
    <property type="molecule type" value="Genomic_DNA"/>
</dbReference>
<sequence>MWTYFQRARDPIDSFTHFIGILLAGAGTLLVVTTGLIAGTPRTYAAAGLVFCISMLALYTASSVYHYYNGRADRLRRLRKFDHSMIYVLIAGTYTPIYFRYQPLPHALVFMGVLWGIAIAGILVKMCWITAPNWLSAAVYILMGWALVFDFSIFAHMPAGMTALLATGGVSYTVGGVMYALKKPDLWPNFGHHELFHIFVLVGTFFHFLAIYFYVIL</sequence>
<keyword evidence="5" id="KW-0862">Zinc</keyword>
<dbReference type="PANTHER" id="PTHR20855:SF3">
    <property type="entry name" value="LD03007P"/>
    <property type="match status" value="1"/>
</dbReference>
<feature type="transmembrane region" description="Helical" evidence="6">
    <location>
        <begin position="193"/>
        <end position="215"/>
    </location>
</feature>
<proteinExistence type="predicted"/>
<name>A0A1C6INV8_9FIRM</name>
<accession>A0A1C6INV8</accession>
<evidence type="ECO:0000256" key="2">
    <source>
        <dbReference type="ARBA" id="ARBA00022692"/>
    </source>
</evidence>
<dbReference type="PANTHER" id="PTHR20855">
    <property type="entry name" value="ADIPOR/PROGESTIN RECEPTOR-RELATED"/>
    <property type="match status" value="1"/>
</dbReference>